<dbReference type="OrthoDB" id="3296095at2"/>
<dbReference type="InterPro" id="IPR029068">
    <property type="entry name" value="Glyas_Bleomycin-R_OHBP_Dase"/>
</dbReference>
<dbReference type="Pfam" id="PF00903">
    <property type="entry name" value="Glyoxalase"/>
    <property type="match status" value="1"/>
</dbReference>
<name>A0A3A5MB28_9MICC</name>
<dbReference type="InterPro" id="IPR004360">
    <property type="entry name" value="Glyas_Fos-R_dOase_dom"/>
</dbReference>
<dbReference type="AlphaFoldDB" id="A0A3A5MB28"/>
<organism evidence="3 4">
    <name type="scientific">Arthrobacter cheniae</name>
    <dbReference type="NCBI Taxonomy" id="1258888"/>
    <lineage>
        <taxon>Bacteria</taxon>
        <taxon>Bacillati</taxon>
        <taxon>Actinomycetota</taxon>
        <taxon>Actinomycetes</taxon>
        <taxon>Micrococcales</taxon>
        <taxon>Micrococcaceae</taxon>
        <taxon>Arthrobacter</taxon>
    </lineage>
</organism>
<accession>A0A3A5MB28</accession>
<evidence type="ECO:0000313" key="3">
    <source>
        <dbReference type="EMBL" id="RJT79902.1"/>
    </source>
</evidence>
<comment type="caution">
    <text evidence="3">The sequence shown here is derived from an EMBL/GenBank/DDBJ whole genome shotgun (WGS) entry which is preliminary data.</text>
</comment>
<dbReference type="SUPFAM" id="SSF54593">
    <property type="entry name" value="Glyoxalase/Bleomycin resistance protein/Dihydroxybiphenyl dioxygenase"/>
    <property type="match status" value="1"/>
</dbReference>
<reference evidence="3 4" key="1">
    <citation type="submission" date="2018-09" db="EMBL/GenBank/DDBJ databases">
        <title>Novel species of Arthrobacter.</title>
        <authorList>
            <person name="Liu Q."/>
            <person name="Xin Y.-H."/>
        </authorList>
    </citation>
    <scope>NUCLEOTIDE SEQUENCE [LARGE SCALE GENOMIC DNA]</scope>
    <source>
        <strain evidence="3 4">Hz2</strain>
    </source>
</reference>
<dbReference type="RefSeq" id="WP_120148550.1">
    <property type="nucleotide sequence ID" value="NZ_QZVT01000004.1"/>
</dbReference>
<protein>
    <submittedName>
        <fullName evidence="3">VOC family protein</fullName>
    </submittedName>
</protein>
<proteinExistence type="predicted"/>
<dbReference type="Proteomes" id="UP000272560">
    <property type="component" value="Unassembled WGS sequence"/>
</dbReference>
<evidence type="ECO:0000313" key="4">
    <source>
        <dbReference type="Proteomes" id="UP000272560"/>
    </source>
</evidence>
<feature type="region of interest" description="Disordered" evidence="1">
    <location>
        <begin position="81"/>
        <end position="100"/>
    </location>
</feature>
<dbReference type="EMBL" id="QZVT01000004">
    <property type="protein sequence ID" value="RJT79902.1"/>
    <property type="molecule type" value="Genomic_DNA"/>
</dbReference>
<keyword evidence="4" id="KW-1185">Reference proteome</keyword>
<evidence type="ECO:0000259" key="2">
    <source>
        <dbReference type="Pfam" id="PF00903"/>
    </source>
</evidence>
<gene>
    <name evidence="3" type="ORF">D6T63_08295</name>
</gene>
<evidence type="ECO:0000256" key="1">
    <source>
        <dbReference type="SAM" id="MobiDB-lite"/>
    </source>
</evidence>
<dbReference type="Gene3D" id="3.10.180.10">
    <property type="entry name" value="2,3-Dihydroxybiphenyl 1,2-Dioxygenase, domain 1"/>
    <property type="match status" value="1"/>
</dbReference>
<feature type="domain" description="Glyoxalase/fosfomycin resistance/dioxygenase" evidence="2">
    <location>
        <begin position="10"/>
        <end position="103"/>
    </location>
</feature>
<sequence>MLRVRPLIHTSDIYGSARFLQALGLHPAKDPAPGASSAVFDAGSGRVALRSCAPGSVEEGRTALAFDVADVRGFARRTTEAGTAVELSEEDHGPAARVTSPDGMSLLAGAGPRETGAPPSALAVLALWYTPDVEAAAGVLKDMGAKPRISSDAGTSHHFKAKNGGVVATHVGEVVATELAFEYDGDVRDLVPALTAGGFEPVVVDRNCGLSLRVGAPWGADVRVDEWRQDVHGPAVR</sequence>